<dbReference type="InterPro" id="IPR015321">
    <property type="entry name" value="TypeI_recpt_CBD"/>
</dbReference>
<sequence length="407" mass="47229">MTTGLTLLWRCLVTLVLLHEHTAQAEDVAGLADPPANIRITDPGHLGYLSIEWSRPSSLQNLTDCTVRYQLRFYDTFTGRWKSVRTTGLSYKAQFDLEKPIQVRMLTLVNGACTKHSEVQGEEVEFVHTPEHTGVAGSRIRDFHCVYFKKEYMDCTWQPGSTDPPQSEHSLYYWHREMQETSECPQYIRYPELRRGCRFPREVLLEFSEFNMCVNGSSAAGALEPAFISLEVQNQVKPAAVSELQVLSEDGLLQVQWSPPEGRVPEHCLEYELEGTTESMDGSKWQWTNVTEETTLDFPWSAKREMKCFRIRSKVSGYCADDGYWSDWSQSKCSPEKREKIPYEPWNAFVLIVMLVIVVTAFLIFCFMIWLVRKMWMKRKDQKYTFCTRYQEKVQKAFPPILSPVCH</sequence>
<accession>A0A8T2MCI2</accession>
<evidence type="ECO:0000256" key="3">
    <source>
        <dbReference type="ARBA" id="ARBA00022729"/>
    </source>
</evidence>
<evidence type="ECO:0000256" key="8">
    <source>
        <dbReference type="SAM" id="Phobius"/>
    </source>
</evidence>
<dbReference type="Gene3D" id="2.60.40.10">
    <property type="entry name" value="Immunoglobulins"/>
    <property type="match status" value="3"/>
</dbReference>
<evidence type="ECO:0000313" key="12">
    <source>
        <dbReference type="Proteomes" id="UP000752171"/>
    </source>
</evidence>
<evidence type="ECO:0000259" key="10">
    <source>
        <dbReference type="PROSITE" id="PS50853"/>
    </source>
</evidence>
<proteinExistence type="predicted"/>
<comment type="caution">
    <text evidence="11">The sequence shown here is derived from an EMBL/GenBank/DDBJ whole genome shotgun (WGS) entry which is preliminary data.</text>
</comment>
<evidence type="ECO:0000256" key="5">
    <source>
        <dbReference type="ARBA" id="ARBA00023136"/>
    </source>
</evidence>
<keyword evidence="4 8" id="KW-1133">Transmembrane helix</keyword>
<comment type="subcellular location">
    <subcellularLocation>
        <location evidence="1">Membrane</location>
        <topology evidence="1">Single-pass type I membrane protein</topology>
    </subcellularLocation>
</comment>
<feature type="domain" description="Fibronectin type-III" evidence="10">
    <location>
        <begin position="237"/>
        <end position="336"/>
    </location>
</feature>
<dbReference type="OrthoDB" id="9826641at2759"/>
<evidence type="ECO:0000256" key="4">
    <source>
        <dbReference type="ARBA" id="ARBA00022989"/>
    </source>
</evidence>
<evidence type="ECO:0000313" key="11">
    <source>
        <dbReference type="EMBL" id="KAG9282098.1"/>
    </source>
</evidence>
<feature type="chain" id="PRO_5035832313" evidence="9">
    <location>
        <begin position="26"/>
        <end position="407"/>
    </location>
</feature>
<evidence type="ECO:0000256" key="7">
    <source>
        <dbReference type="ARBA" id="ARBA00023180"/>
    </source>
</evidence>
<dbReference type="Pfam" id="PF09240">
    <property type="entry name" value="IL6Ra-bind"/>
    <property type="match status" value="1"/>
</dbReference>
<keyword evidence="7" id="KW-0325">Glycoprotein</keyword>
<protein>
    <submittedName>
        <fullName evidence="11">Interleukin-13 receptor subunit alpha-2 isoform X2</fullName>
    </submittedName>
</protein>
<gene>
    <name evidence="11" type="primary">IL13RA2</name>
    <name evidence="11" type="ORF">AMEX_G708</name>
</gene>
<keyword evidence="3 9" id="KW-0732">Signal</keyword>
<dbReference type="InterPro" id="IPR013783">
    <property type="entry name" value="Ig-like_fold"/>
</dbReference>
<dbReference type="SUPFAM" id="SSF49265">
    <property type="entry name" value="Fibronectin type III"/>
    <property type="match status" value="2"/>
</dbReference>
<dbReference type="GO" id="GO:0004896">
    <property type="term" value="F:cytokine receptor activity"/>
    <property type="evidence" value="ECO:0007669"/>
    <property type="project" value="TreeGrafter"/>
</dbReference>
<evidence type="ECO:0000256" key="2">
    <source>
        <dbReference type="ARBA" id="ARBA00022692"/>
    </source>
</evidence>
<evidence type="ECO:0000256" key="9">
    <source>
        <dbReference type="SAM" id="SignalP"/>
    </source>
</evidence>
<reference evidence="11 12" key="1">
    <citation type="submission" date="2021-07" db="EMBL/GenBank/DDBJ databases">
        <authorList>
            <person name="Imarazene B."/>
            <person name="Zahm M."/>
            <person name="Klopp C."/>
            <person name="Cabau C."/>
            <person name="Beille S."/>
            <person name="Jouanno E."/>
            <person name="Castinel A."/>
            <person name="Lluch J."/>
            <person name="Gil L."/>
            <person name="Kuchtly C."/>
            <person name="Lopez Roques C."/>
            <person name="Donnadieu C."/>
            <person name="Parrinello H."/>
            <person name="Journot L."/>
            <person name="Du K."/>
            <person name="Schartl M."/>
            <person name="Retaux S."/>
            <person name="Guiguen Y."/>
        </authorList>
    </citation>
    <scope>NUCLEOTIDE SEQUENCE [LARGE SCALE GENOMIC DNA]</scope>
    <source>
        <strain evidence="11">Pach_M1</strain>
        <tissue evidence="11">Testis</tissue>
    </source>
</reference>
<organism evidence="11 12">
    <name type="scientific">Astyanax mexicanus</name>
    <name type="common">Blind cave fish</name>
    <name type="synonym">Astyanax fasciatus mexicanus</name>
    <dbReference type="NCBI Taxonomy" id="7994"/>
    <lineage>
        <taxon>Eukaryota</taxon>
        <taxon>Metazoa</taxon>
        <taxon>Chordata</taxon>
        <taxon>Craniata</taxon>
        <taxon>Vertebrata</taxon>
        <taxon>Euteleostomi</taxon>
        <taxon>Actinopterygii</taxon>
        <taxon>Neopterygii</taxon>
        <taxon>Teleostei</taxon>
        <taxon>Ostariophysi</taxon>
        <taxon>Characiformes</taxon>
        <taxon>Characoidei</taxon>
        <taxon>Acestrorhamphidae</taxon>
        <taxon>Acestrorhamphinae</taxon>
        <taxon>Astyanax</taxon>
    </lineage>
</organism>
<keyword evidence="6 11" id="KW-0675">Receptor</keyword>
<evidence type="ECO:0000256" key="1">
    <source>
        <dbReference type="ARBA" id="ARBA00004479"/>
    </source>
</evidence>
<dbReference type="PROSITE" id="PS50853">
    <property type="entry name" value="FN3"/>
    <property type="match status" value="1"/>
</dbReference>
<dbReference type="PANTHER" id="PTHR23037">
    <property type="entry name" value="CYTOKINE RECEPTOR"/>
    <property type="match status" value="1"/>
</dbReference>
<evidence type="ECO:0000256" key="6">
    <source>
        <dbReference type="ARBA" id="ARBA00023170"/>
    </source>
</evidence>
<feature type="signal peptide" evidence="9">
    <location>
        <begin position="1"/>
        <end position="25"/>
    </location>
</feature>
<dbReference type="InterPro" id="IPR003961">
    <property type="entry name" value="FN3_dom"/>
</dbReference>
<dbReference type="Proteomes" id="UP000752171">
    <property type="component" value="Unassembled WGS sequence"/>
</dbReference>
<dbReference type="PANTHER" id="PTHR23037:SF45">
    <property type="entry name" value="INTERLEUKIN 13 RECEPTOR SUBUNIT ALPHA 2"/>
    <property type="match status" value="1"/>
</dbReference>
<dbReference type="EMBL" id="JAICCE010000001">
    <property type="protein sequence ID" value="KAG9282098.1"/>
    <property type="molecule type" value="Genomic_DNA"/>
</dbReference>
<keyword evidence="2 8" id="KW-0812">Transmembrane</keyword>
<keyword evidence="5 8" id="KW-0472">Membrane</keyword>
<dbReference type="GO" id="GO:0009897">
    <property type="term" value="C:external side of plasma membrane"/>
    <property type="evidence" value="ECO:0007669"/>
    <property type="project" value="TreeGrafter"/>
</dbReference>
<name>A0A8T2MCI2_ASTMX</name>
<feature type="transmembrane region" description="Helical" evidence="8">
    <location>
        <begin position="346"/>
        <end position="372"/>
    </location>
</feature>
<dbReference type="AlphaFoldDB" id="A0A8T2MCI2"/>
<dbReference type="InterPro" id="IPR036116">
    <property type="entry name" value="FN3_sf"/>
</dbReference>